<keyword evidence="1" id="KW-0812">Transmembrane</keyword>
<dbReference type="Proteomes" id="UP000515312">
    <property type="component" value="Chromosome"/>
</dbReference>
<sequence>MAVLQLRSALTPEERQQRQTLILRDTAALLSLFAIAILLFFITLFLFHSFSMHRRELAQRWHTRGEKALQANQPLVAIDALRSALAYAPDDENLEIELAEALAAAGRTEEAVSYFNTLLESHPGNGMINLQLARLAARQGEEATALDHYQAALDGTWEGDGYIRRREVRLELAQYLIDRKRYDRARNQLLIAAGNAPDEVNIELQIAGLLERAQDPANALHLYQKALQHKPTKLAVLEGAARTAYELNRFLQAKEYLERTLNHAEFERQPAEDQAQFRNMLSDADHILLLYPSFELSARGRAERILASRKIAQERLAACLSSKSTGPPALQTLADQWQHLPATLRLLQLEENPEMEQQIMQLVYQTEQVTSQQCGAPSGNDALLLKIGHAPDAVEQQ</sequence>
<gene>
    <name evidence="2" type="ORF">H7849_14070</name>
</gene>
<keyword evidence="1" id="KW-1133">Transmembrane helix</keyword>
<proteinExistence type="predicted"/>
<evidence type="ECO:0000313" key="2">
    <source>
        <dbReference type="EMBL" id="QNI30304.1"/>
    </source>
</evidence>
<dbReference type="KEGG" id="adin:H7849_14070"/>
<evidence type="ECO:0000313" key="3">
    <source>
        <dbReference type="Proteomes" id="UP000515312"/>
    </source>
</evidence>
<name>A0A7G8BCN4_9BACT</name>
<feature type="transmembrane region" description="Helical" evidence="1">
    <location>
        <begin position="27"/>
        <end position="47"/>
    </location>
</feature>
<dbReference type="SUPFAM" id="SSF48452">
    <property type="entry name" value="TPR-like"/>
    <property type="match status" value="1"/>
</dbReference>
<dbReference type="EMBL" id="CP060394">
    <property type="protein sequence ID" value="QNI30304.1"/>
    <property type="molecule type" value="Genomic_DNA"/>
</dbReference>
<organism evidence="2 3">
    <name type="scientific">Alloacidobacterium dinghuense</name>
    <dbReference type="NCBI Taxonomy" id="2763107"/>
    <lineage>
        <taxon>Bacteria</taxon>
        <taxon>Pseudomonadati</taxon>
        <taxon>Acidobacteriota</taxon>
        <taxon>Terriglobia</taxon>
        <taxon>Terriglobales</taxon>
        <taxon>Acidobacteriaceae</taxon>
        <taxon>Alloacidobacterium</taxon>
    </lineage>
</organism>
<evidence type="ECO:0000256" key="1">
    <source>
        <dbReference type="SAM" id="Phobius"/>
    </source>
</evidence>
<dbReference type="Pfam" id="PF14559">
    <property type="entry name" value="TPR_19"/>
    <property type="match status" value="2"/>
</dbReference>
<dbReference type="InterPro" id="IPR019734">
    <property type="entry name" value="TPR_rpt"/>
</dbReference>
<keyword evidence="3" id="KW-1185">Reference proteome</keyword>
<dbReference type="SMART" id="SM00028">
    <property type="entry name" value="TPR"/>
    <property type="match status" value="4"/>
</dbReference>
<dbReference type="AlphaFoldDB" id="A0A7G8BCN4"/>
<dbReference type="InterPro" id="IPR011990">
    <property type="entry name" value="TPR-like_helical_dom_sf"/>
</dbReference>
<dbReference type="Gene3D" id="1.25.40.10">
    <property type="entry name" value="Tetratricopeptide repeat domain"/>
    <property type="match status" value="2"/>
</dbReference>
<keyword evidence="1" id="KW-0472">Membrane</keyword>
<protein>
    <submittedName>
        <fullName evidence="2">Tetratricopeptide repeat protein</fullName>
    </submittedName>
</protein>
<reference evidence="2 3" key="1">
    <citation type="submission" date="2020-08" db="EMBL/GenBank/DDBJ databases">
        <title>Edaphobacter telluris sp. nov. and Acidobacterium dinghuensis sp. nov., two acidobacteria isolated from forest soil.</title>
        <authorList>
            <person name="Fu J."/>
            <person name="Qiu L."/>
        </authorList>
    </citation>
    <scope>NUCLEOTIDE SEQUENCE [LARGE SCALE GENOMIC DNA]</scope>
    <source>
        <strain evidence="2">4Y35</strain>
    </source>
</reference>
<accession>A0A7G8BCN4</accession>